<feature type="transmembrane region" description="Helical" evidence="1">
    <location>
        <begin position="5"/>
        <end position="24"/>
    </location>
</feature>
<feature type="transmembrane region" description="Helical" evidence="1">
    <location>
        <begin position="30"/>
        <end position="63"/>
    </location>
</feature>
<dbReference type="Proteomes" id="UP000029227">
    <property type="component" value="Unassembled WGS sequence"/>
</dbReference>
<dbReference type="EMBL" id="BBMN01000008">
    <property type="protein sequence ID" value="GAL05818.1"/>
    <property type="molecule type" value="Genomic_DNA"/>
</dbReference>
<gene>
    <name evidence="2" type="ORF">JCM19237_4891</name>
</gene>
<comment type="caution">
    <text evidence="2">The sequence shown here is derived from an EMBL/GenBank/DDBJ whole genome shotgun (WGS) entry which is preliminary data.</text>
</comment>
<sequence length="64" mass="6914">MRKAMVLNIVLTIISGLSLILLATNNLHDMLGFMVLGLMAILALSPTPWVTSLMVTVAWAICLC</sequence>
<dbReference type="AlphaFoldDB" id="A0A090QU65"/>
<dbReference type="STRING" id="754436.JCM19237_4891"/>
<keyword evidence="1" id="KW-0472">Membrane</keyword>
<reference evidence="2 3" key="1">
    <citation type="journal article" date="2014" name="Genome Announc.">
        <title>Draft Genome Sequences of Two Vibrionaceae Species, Vibrio ponticus C121 and Photobacterium aphoticum C119, Isolated as Coral Reef Microbiota.</title>
        <authorList>
            <person name="Al-saari N."/>
            <person name="Meirelles P.M."/>
            <person name="Mino S."/>
            <person name="Suda W."/>
            <person name="Oshima K."/>
            <person name="Hattori M."/>
            <person name="Ohkuma M."/>
            <person name="Thompson F.L."/>
            <person name="Gomez-Gil B."/>
            <person name="Sawabe T."/>
            <person name="Sawabe T."/>
        </authorList>
    </citation>
    <scope>NUCLEOTIDE SEQUENCE [LARGE SCALE GENOMIC DNA]</scope>
    <source>
        <strain evidence="2 3">JCM 19237</strain>
    </source>
</reference>
<organism evidence="2 3">
    <name type="scientific">Photobacterium aphoticum</name>
    <dbReference type="NCBI Taxonomy" id="754436"/>
    <lineage>
        <taxon>Bacteria</taxon>
        <taxon>Pseudomonadati</taxon>
        <taxon>Pseudomonadota</taxon>
        <taxon>Gammaproteobacteria</taxon>
        <taxon>Vibrionales</taxon>
        <taxon>Vibrionaceae</taxon>
        <taxon>Photobacterium</taxon>
    </lineage>
</organism>
<keyword evidence="1" id="KW-0812">Transmembrane</keyword>
<evidence type="ECO:0000313" key="3">
    <source>
        <dbReference type="Proteomes" id="UP000029227"/>
    </source>
</evidence>
<name>A0A090QU65_9GAMM</name>
<proteinExistence type="predicted"/>
<dbReference type="eggNOG" id="COG1575">
    <property type="taxonomic scope" value="Bacteria"/>
</dbReference>
<protein>
    <submittedName>
        <fullName evidence="2">Uncharacterized protein</fullName>
    </submittedName>
</protein>
<evidence type="ECO:0000313" key="2">
    <source>
        <dbReference type="EMBL" id="GAL05818.1"/>
    </source>
</evidence>
<keyword evidence="1" id="KW-1133">Transmembrane helix</keyword>
<accession>A0A090QU65</accession>
<evidence type="ECO:0000256" key="1">
    <source>
        <dbReference type="SAM" id="Phobius"/>
    </source>
</evidence>